<keyword evidence="3" id="KW-1185">Reference proteome</keyword>
<dbReference type="EMBL" id="DF849380">
    <property type="protein sequence ID" value="GAT57006.1"/>
    <property type="molecule type" value="Genomic_DNA"/>
</dbReference>
<name>A0ABQ0M0X2_MYCCL</name>
<organism evidence="2 3">
    <name type="scientific">Mycena chlorophos</name>
    <name type="common">Agaric fungus</name>
    <name type="synonym">Agaricus chlorophos</name>
    <dbReference type="NCBI Taxonomy" id="658473"/>
    <lineage>
        <taxon>Eukaryota</taxon>
        <taxon>Fungi</taxon>
        <taxon>Dikarya</taxon>
        <taxon>Basidiomycota</taxon>
        <taxon>Agaricomycotina</taxon>
        <taxon>Agaricomycetes</taxon>
        <taxon>Agaricomycetidae</taxon>
        <taxon>Agaricales</taxon>
        <taxon>Marasmiineae</taxon>
        <taxon>Mycenaceae</taxon>
        <taxon>Mycena</taxon>
    </lineage>
</organism>
<feature type="region of interest" description="Disordered" evidence="1">
    <location>
        <begin position="356"/>
        <end position="426"/>
    </location>
</feature>
<protein>
    <submittedName>
        <fullName evidence="2">Uncharacterized protein</fullName>
    </submittedName>
</protein>
<feature type="compositionally biased region" description="Low complexity" evidence="1">
    <location>
        <begin position="319"/>
        <end position="331"/>
    </location>
</feature>
<evidence type="ECO:0000256" key="1">
    <source>
        <dbReference type="SAM" id="MobiDB-lite"/>
    </source>
</evidence>
<evidence type="ECO:0000313" key="3">
    <source>
        <dbReference type="Proteomes" id="UP000815677"/>
    </source>
</evidence>
<gene>
    <name evidence="2" type="ORF">MCHLO_13590</name>
</gene>
<feature type="compositionally biased region" description="Basic and acidic residues" evidence="1">
    <location>
        <begin position="221"/>
        <end position="241"/>
    </location>
</feature>
<sequence>MCWRQTLCQRPKTTEPYERRTRRQITHFALIVNMLLRLRSPVFDLGIQMHEQTPTKLRGRPPYSITSTSGQAYNKAIIILPSHNCVLSPTYDDDLAMTYPAKIAYPAPPPTTNALSSHQRSQLLRTTQKLGRILGTTPALLEESEEMPIQIPLNLQRLAVPLHVQLSSTYSDDDALARYSSESLFSSDYDTPSYVKRSPSVASNRSRRSVDSNKSTYSNESRPRPQAERPFLRIAVDHPSRLDPIPQSPPAHGSYSPPPAYSMQPAHASYTIPASRTTVSPRTSPAFATMPSSSSKRLAKMDRLRRTLGDGVPMDLVFPSQDSPLSSTSSSSEEDLPSPARSQRIRHARDSMLLAPAAPPVYSPPSPRSAKKLSIIAEREEGYLYQPPSPSERGSIDYEGDTEADAVRGDRRRSSQKIRRVPVPTA</sequence>
<dbReference type="Proteomes" id="UP000815677">
    <property type="component" value="Unassembled WGS sequence"/>
</dbReference>
<feature type="region of interest" description="Disordered" evidence="1">
    <location>
        <begin position="188"/>
        <end position="343"/>
    </location>
</feature>
<proteinExistence type="predicted"/>
<feature type="compositionally biased region" description="Pro residues" evidence="1">
    <location>
        <begin position="357"/>
        <end position="367"/>
    </location>
</feature>
<reference evidence="2" key="1">
    <citation type="submission" date="2014-09" db="EMBL/GenBank/DDBJ databases">
        <title>Genome sequence of the luminous mushroom Mycena chlorophos for searching fungal bioluminescence genes.</title>
        <authorList>
            <person name="Tanaka Y."/>
            <person name="Kasuga D."/>
            <person name="Oba Y."/>
            <person name="Hase S."/>
            <person name="Sato K."/>
            <person name="Oba Y."/>
            <person name="Sakakibara Y."/>
        </authorList>
    </citation>
    <scope>NUCLEOTIDE SEQUENCE</scope>
</reference>
<accession>A0ABQ0M0X2</accession>
<evidence type="ECO:0000313" key="2">
    <source>
        <dbReference type="EMBL" id="GAT57006.1"/>
    </source>
</evidence>
<feature type="compositionally biased region" description="Polar residues" evidence="1">
    <location>
        <begin position="272"/>
        <end position="283"/>
    </location>
</feature>
<feature type="compositionally biased region" description="Basic and acidic residues" evidence="1">
    <location>
        <begin position="299"/>
        <end position="308"/>
    </location>
</feature>